<sequence length="655" mass="73812">MRIENQALKRLLSNNPLAETYAKEAFLNMGEQLDEKLADFLYAQILSYSKLTSIKDKIFAARDIGDKLEVAIDLMPGLPFAAAARFKAEGRPGAALRQLQIAALDSGLNRYREAQGFINAFLAAVPFNMTAEAIAQKMDKDSGDESFLPRFFFSELAQIGQGFLRLPTTSKRTELIEYYYLFQATSQIFFQFYFELLLRAPSDLVVNLVDRCFSYLLASLRRFEINHFLQAGHGVSGEQIEFWIEKDAAAARHPTLRKHIFAYVNNYSPILRSGETQQSLTATGQRILQSQMESIRKLSVERLTSLLITLRRYRGKNPVVFILTQFQRGQVDLLEKLEQHLSAKPGAEEVELHKLVTSLTAKVRNRVKPKEGNGPTATLKSYEAQRLQSAQKRLAEMDTSKMLNQFKVGDYLKERLAQLYERARIEGAMTKDKIPGYLAQFADSSSGVFTKKKLTSKELAGFAAETEGLIEEIGVSGGLSAEEVAAKKENVQALTQELAVAETDEQKTEILNQIGGQLMDTNNLAEEKLPPEKKDLLRFEKLKDAQIIPVGLDPKSAVVTVGQFMSFPLGDGPAATPEDWYNYHLSYLHILLDNHKLTQQQLDSIEAGIDRFERCSYKKYFDIFPNDKFDESVLSAVYSLWENNGLVRLKLSQSA</sequence>
<organism evidence="1 2">
    <name type="scientific">Candidatus Lambdaproteobacteria bacterium RIFOXYD2_FULL_56_26</name>
    <dbReference type="NCBI Taxonomy" id="1817773"/>
    <lineage>
        <taxon>Bacteria</taxon>
        <taxon>Pseudomonadati</taxon>
        <taxon>Pseudomonadota</taxon>
        <taxon>Candidatus Lambdaproteobacteria</taxon>
    </lineage>
</organism>
<evidence type="ECO:0000313" key="2">
    <source>
        <dbReference type="Proteomes" id="UP000177583"/>
    </source>
</evidence>
<dbReference type="AlphaFoldDB" id="A0A1F6GS89"/>
<comment type="caution">
    <text evidence="1">The sequence shown here is derived from an EMBL/GenBank/DDBJ whole genome shotgun (WGS) entry which is preliminary data.</text>
</comment>
<reference evidence="1 2" key="1">
    <citation type="journal article" date="2016" name="Nat. Commun.">
        <title>Thousands of microbial genomes shed light on interconnected biogeochemical processes in an aquifer system.</title>
        <authorList>
            <person name="Anantharaman K."/>
            <person name="Brown C.T."/>
            <person name="Hug L.A."/>
            <person name="Sharon I."/>
            <person name="Castelle C.J."/>
            <person name="Probst A.J."/>
            <person name="Thomas B.C."/>
            <person name="Singh A."/>
            <person name="Wilkins M.J."/>
            <person name="Karaoz U."/>
            <person name="Brodie E.L."/>
            <person name="Williams K.H."/>
            <person name="Hubbard S.S."/>
            <person name="Banfield J.F."/>
        </authorList>
    </citation>
    <scope>NUCLEOTIDE SEQUENCE [LARGE SCALE GENOMIC DNA]</scope>
</reference>
<dbReference type="Proteomes" id="UP000177583">
    <property type="component" value="Unassembled WGS sequence"/>
</dbReference>
<name>A0A1F6GS89_9PROT</name>
<evidence type="ECO:0000313" key="1">
    <source>
        <dbReference type="EMBL" id="OGH00995.1"/>
    </source>
</evidence>
<accession>A0A1F6GS89</accession>
<proteinExistence type="predicted"/>
<dbReference type="EMBL" id="MFNF01000040">
    <property type="protein sequence ID" value="OGH00995.1"/>
    <property type="molecule type" value="Genomic_DNA"/>
</dbReference>
<protein>
    <submittedName>
        <fullName evidence="1">Uncharacterized protein</fullName>
    </submittedName>
</protein>
<gene>
    <name evidence="1" type="ORF">A2557_00120</name>
</gene>